<dbReference type="Gene3D" id="2.70.70.10">
    <property type="entry name" value="Glucose Permease (Domain IIA)"/>
    <property type="match status" value="1"/>
</dbReference>
<evidence type="ECO:0000256" key="6">
    <source>
        <dbReference type="ARBA" id="ARBA00022833"/>
    </source>
</evidence>
<keyword evidence="8" id="KW-0472">Membrane</keyword>
<evidence type="ECO:0000259" key="10">
    <source>
        <dbReference type="Pfam" id="PF19425"/>
    </source>
</evidence>
<keyword evidence="4" id="KW-0479">Metal-binding</keyword>
<evidence type="ECO:0000259" key="9">
    <source>
        <dbReference type="Pfam" id="PF01551"/>
    </source>
</evidence>
<dbReference type="GO" id="GO:0030313">
    <property type="term" value="C:cell envelope"/>
    <property type="evidence" value="ECO:0007669"/>
    <property type="project" value="UniProtKB-SubCell"/>
</dbReference>
<evidence type="ECO:0000256" key="2">
    <source>
        <dbReference type="ARBA" id="ARBA00004196"/>
    </source>
</evidence>
<dbReference type="SUPFAM" id="SSF51261">
    <property type="entry name" value="Duplicated hybrid motif"/>
    <property type="match status" value="1"/>
</dbReference>
<dbReference type="InterPro" id="IPR011055">
    <property type="entry name" value="Dup_hybrid_motif"/>
</dbReference>
<evidence type="ECO:0000256" key="1">
    <source>
        <dbReference type="ARBA" id="ARBA00001947"/>
    </source>
</evidence>
<keyword evidence="6" id="KW-0862">Zinc</keyword>
<gene>
    <name evidence="11" type="ORF">LZG35_01565</name>
</gene>
<feature type="transmembrane region" description="Helical" evidence="8">
    <location>
        <begin position="15"/>
        <end position="35"/>
    </location>
</feature>
<keyword evidence="8" id="KW-0812">Transmembrane</keyword>
<proteinExistence type="predicted"/>
<dbReference type="Proteomes" id="UP001107961">
    <property type="component" value="Unassembled WGS sequence"/>
</dbReference>
<dbReference type="InterPro" id="IPR016047">
    <property type="entry name" value="M23ase_b-sheet_dom"/>
</dbReference>
<keyword evidence="12" id="KW-1185">Reference proteome</keyword>
<sequence>MTESTATTRTSRPPLLRAMVPALAAAIALASWWWAPSGDAALMTDRALLGLIEDSDLYTVDVDPAPTVWEHYTIAQGDSLANLWTNQWQLPEAALYTLLNDPKSADILRQVSPGQHLEWRADGEGSLQALRLWTDPSKGWEWNLQNGQLHRTALTYERNLHQVAVRGEIRTSLSAALAEMPSLGGRAQAIAAEMGELLPLASKARKGDRFSLLVDLEYIDDAEGAYAARLAGFDYEGEQISVRAARFDDDRFYTPEGKSLLPGFRRTPFNSEYRVSSPFNLHRHHPITGRVTPHLGTDFAMPVGTRVLAPAKGVVRTVSYHPLAGRFVVIDHGQGYQTRYLHLQKAEVRPGQEVKQGDVIALSGNTGRSTGSHLHYELRLNGRPLNPMTASLPSRERLQPDELRRFQNQYAAYFDLHEQESATAVAGNGNRRDNAG</sequence>
<evidence type="ECO:0000313" key="11">
    <source>
        <dbReference type="EMBL" id="MCE7507306.1"/>
    </source>
</evidence>
<dbReference type="GO" id="GO:0006508">
    <property type="term" value="P:proteolysis"/>
    <property type="evidence" value="ECO:0007669"/>
    <property type="project" value="UniProtKB-KW"/>
</dbReference>
<evidence type="ECO:0000256" key="8">
    <source>
        <dbReference type="SAM" id="Phobius"/>
    </source>
</evidence>
<dbReference type="GO" id="GO:0046872">
    <property type="term" value="F:metal ion binding"/>
    <property type="evidence" value="ECO:0007669"/>
    <property type="project" value="UniProtKB-KW"/>
</dbReference>
<comment type="caution">
    <text evidence="11">The sequence shown here is derived from an EMBL/GenBank/DDBJ whole genome shotgun (WGS) entry which is preliminary data.</text>
</comment>
<dbReference type="Gene3D" id="3.10.450.350">
    <property type="match status" value="2"/>
</dbReference>
<name>A0A9Q3W2H3_9GAMM</name>
<accession>A0A9Q3W2H3</accession>
<dbReference type="Pfam" id="PF19425">
    <property type="entry name" value="Csd3_N2"/>
    <property type="match status" value="1"/>
</dbReference>
<evidence type="ECO:0000256" key="4">
    <source>
        <dbReference type="ARBA" id="ARBA00022723"/>
    </source>
</evidence>
<keyword evidence="5" id="KW-0378">Hydrolase</keyword>
<dbReference type="EMBL" id="JAJVKT010000001">
    <property type="protein sequence ID" value="MCE7507306.1"/>
    <property type="molecule type" value="Genomic_DNA"/>
</dbReference>
<dbReference type="AlphaFoldDB" id="A0A9Q3W2H3"/>
<dbReference type="CDD" id="cd12797">
    <property type="entry name" value="M23_peptidase"/>
    <property type="match status" value="1"/>
</dbReference>
<feature type="domain" description="Csd3-like second N-terminal" evidence="10">
    <location>
        <begin position="202"/>
        <end position="280"/>
    </location>
</feature>
<dbReference type="PANTHER" id="PTHR21666">
    <property type="entry name" value="PEPTIDASE-RELATED"/>
    <property type="match status" value="1"/>
</dbReference>
<dbReference type="GO" id="GO:0004222">
    <property type="term" value="F:metalloendopeptidase activity"/>
    <property type="evidence" value="ECO:0007669"/>
    <property type="project" value="TreeGrafter"/>
</dbReference>
<dbReference type="FunFam" id="2.70.70.10:FF:000002">
    <property type="entry name" value="Murein DD-endopeptidase MepM"/>
    <property type="match status" value="1"/>
</dbReference>
<keyword evidence="7" id="KW-0482">Metalloprotease</keyword>
<dbReference type="RefSeq" id="WP_145953538.1">
    <property type="nucleotide sequence ID" value="NZ_CP012331.1"/>
</dbReference>
<dbReference type="InterPro" id="IPR045834">
    <property type="entry name" value="Csd3_N2"/>
</dbReference>
<feature type="domain" description="M23ase beta-sheet core" evidence="9">
    <location>
        <begin position="293"/>
        <end position="387"/>
    </location>
</feature>
<dbReference type="PANTHER" id="PTHR21666:SF292">
    <property type="entry name" value="MUREIN DD-ENDOPEPTIDASE MEPM"/>
    <property type="match status" value="1"/>
</dbReference>
<dbReference type="InterPro" id="IPR050570">
    <property type="entry name" value="Cell_wall_metabolism_enzyme"/>
</dbReference>
<evidence type="ECO:0000256" key="5">
    <source>
        <dbReference type="ARBA" id="ARBA00022801"/>
    </source>
</evidence>
<comment type="cofactor">
    <cofactor evidence="1">
        <name>Zn(2+)</name>
        <dbReference type="ChEBI" id="CHEBI:29105"/>
    </cofactor>
</comment>
<evidence type="ECO:0000256" key="7">
    <source>
        <dbReference type="ARBA" id="ARBA00023049"/>
    </source>
</evidence>
<evidence type="ECO:0000313" key="12">
    <source>
        <dbReference type="Proteomes" id="UP001107961"/>
    </source>
</evidence>
<comment type="subcellular location">
    <subcellularLocation>
        <location evidence="2">Cell envelope</location>
    </subcellularLocation>
</comment>
<dbReference type="Pfam" id="PF01551">
    <property type="entry name" value="Peptidase_M23"/>
    <property type="match status" value="1"/>
</dbReference>
<keyword evidence="3" id="KW-0645">Protease</keyword>
<keyword evidence="8" id="KW-1133">Transmembrane helix</keyword>
<organism evidence="11 12">
    <name type="scientific">Alloalcanivorax xenomutans</name>
    <dbReference type="NCBI Taxonomy" id="1094342"/>
    <lineage>
        <taxon>Bacteria</taxon>
        <taxon>Pseudomonadati</taxon>
        <taxon>Pseudomonadota</taxon>
        <taxon>Gammaproteobacteria</taxon>
        <taxon>Oceanospirillales</taxon>
        <taxon>Alcanivoracaceae</taxon>
        <taxon>Alloalcanivorax</taxon>
    </lineage>
</organism>
<evidence type="ECO:0000256" key="3">
    <source>
        <dbReference type="ARBA" id="ARBA00022670"/>
    </source>
</evidence>
<reference evidence="11" key="1">
    <citation type="submission" date="2022-01" db="EMBL/GenBank/DDBJ databases">
        <authorList>
            <person name="Karlyshev A.V."/>
            <person name="Jaspars M."/>
        </authorList>
    </citation>
    <scope>NUCLEOTIDE SEQUENCE</scope>
    <source>
        <strain evidence="11">AGSA3-2</strain>
    </source>
</reference>
<protein>
    <submittedName>
        <fullName evidence="11">Peptidoglycan DD-metalloendopeptidase family protein</fullName>
    </submittedName>
</protein>